<evidence type="ECO:0000256" key="3">
    <source>
        <dbReference type="ARBA" id="ARBA00012438"/>
    </source>
</evidence>
<proteinExistence type="predicted"/>
<dbReference type="Proteomes" id="UP000823486">
    <property type="component" value="Unassembled WGS sequence"/>
</dbReference>
<evidence type="ECO:0000256" key="5">
    <source>
        <dbReference type="ARBA" id="ARBA00022679"/>
    </source>
</evidence>
<dbReference type="InterPro" id="IPR005467">
    <property type="entry name" value="His_kinase_dom"/>
</dbReference>
<keyword evidence="12 13" id="KW-0472">Membrane</keyword>
<dbReference type="InterPro" id="IPR036097">
    <property type="entry name" value="HisK_dim/P_sf"/>
</dbReference>
<keyword evidence="6 13" id="KW-0812">Transmembrane</keyword>
<gene>
    <name evidence="15" type="ORF">JOC77_000334</name>
</gene>
<feature type="transmembrane region" description="Helical" evidence="13">
    <location>
        <begin position="207"/>
        <end position="230"/>
    </location>
</feature>
<evidence type="ECO:0000256" key="1">
    <source>
        <dbReference type="ARBA" id="ARBA00000085"/>
    </source>
</evidence>
<comment type="subcellular location">
    <subcellularLocation>
        <location evidence="2">Membrane</location>
    </subcellularLocation>
</comment>
<dbReference type="SMART" id="SM00387">
    <property type="entry name" value="HATPase_c"/>
    <property type="match status" value="1"/>
</dbReference>
<keyword evidence="7" id="KW-0547">Nucleotide-binding</keyword>
<dbReference type="SMART" id="SM00388">
    <property type="entry name" value="HisKA"/>
    <property type="match status" value="1"/>
</dbReference>
<evidence type="ECO:0000256" key="8">
    <source>
        <dbReference type="ARBA" id="ARBA00022777"/>
    </source>
</evidence>
<dbReference type="EMBL" id="JAFBFI010000001">
    <property type="protein sequence ID" value="MBM7690931.1"/>
    <property type="molecule type" value="Genomic_DNA"/>
</dbReference>
<evidence type="ECO:0000256" key="7">
    <source>
        <dbReference type="ARBA" id="ARBA00022741"/>
    </source>
</evidence>
<feature type="domain" description="Histidine kinase" evidence="14">
    <location>
        <begin position="251"/>
        <end position="469"/>
    </location>
</feature>
<evidence type="ECO:0000313" key="15">
    <source>
        <dbReference type="EMBL" id="MBM7690931.1"/>
    </source>
</evidence>
<dbReference type="CDD" id="cd00075">
    <property type="entry name" value="HATPase"/>
    <property type="match status" value="1"/>
</dbReference>
<dbReference type="PROSITE" id="PS50109">
    <property type="entry name" value="HIS_KIN"/>
    <property type="match status" value="1"/>
</dbReference>
<dbReference type="PRINTS" id="PR00344">
    <property type="entry name" value="BCTRLSENSOR"/>
</dbReference>
<evidence type="ECO:0000256" key="11">
    <source>
        <dbReference type="ARBA" id="ARBA00023012"/>
    </source>
</evidence>
<organism evidence="15 16">
    <name type="scientific">Peribacillus deserti</name>
    <dbReference type="NCBI Taxonomy" id="673318"/>
    <lineage>
        <taxon>Bacteria</taxon>
        <taxon>Bacillati</taxon>
        <taxon>Bacillota</taxon>
        <taxon>Bacilli</taxon>
        <taxon>Bacillales</taxon>
        <taxon>Bacillaceae</taxon>
        <taxon>Peribacillus</taxon>
    </lineage>
</organism>
<dbReference type="SUPFAM" id="SSF55874">
    <property type="entry name" value="ATPase domain of HSP90 chaperone/DNA topoisomerase II/histidine kinase"/>
    <property type="match status" value="1"/>
</dbReference>
<keyword evidence="9" id="KW-0067">ATP-binding</keyword>
<evidence type="ECO:0000256" key="2">
    <source>
        <dbReference type="ARBA" id="ARBA00004370"/>
    </source>
</evidence>
<dbReference type="PANTHER" id="PTHR45436:SF5">
    <property type="entry name" value="SENSOR HISTIDINE KINASE TRCS"/>
    <property type="match status" value="1"/>
</dbReference>
<evidence type="ECO:0000256" key="12">
    <source>
        <dbReference type="ARBA" id="ARBA00023136"/>
    </source>
</evidence>
<evidence type="ECO:0000256" key="6">
    <source>
        <dbReference type="ARBA" id="ARBA00022692"/>
    </source>
</evidence>
<feature type="transmembrane region" description="Helical" evidence="13">
    <location>
        <begin position="30"/>
        <end position="55"/>
    </location>
</feature>
<dbReference type="RefSeq" id="WP_239558525.1">
    <property type="nucleotide sequence ID" value="NZ_JAFBFI010000001.1"/>
</dbReference>
<comment type="caution">
    <text evidence="15">The sequence shown here is derived from an EMBL/GenBank/DDBJ whole genome shotgun (WGS) entry which is preliminary data.</text>
</comment>
<dbReference type="CDD" id="cd00082">
    <property type="entry name" value="HisKA"/>
    <property type="match status" value="1"/>
</dbReference>
<dbReference type="InterPro" id="IPR003661">
    <property type="entry name" value="HisK_dim/P_dom"/>
</dbReference>
<keyword evidence="5" id="KW-0808">Transferase</keyword>
<dbReference type="PANTHER" id="PTHR45436">
    <property type="entry name" value="SENSOR HISTIDINE KINASE YKOH"/>
    <property type="match status" value="1"/>
</dbReference>
<keyword evidence="10 13" id="KW-1133">Transmembrane helix</keyword>
<dbReference type="GO" id="GO:0016301">
    <property type="term" value="F:kinase activity"/>
    <property type="evidence" value="ECO:0007669"/>
    <property type="project" value="UniProtKB-KW"/>
</dbReference>
<evidence type="ECO:0000313" key="16">
    <source>
        <dbReference type="Proteomes" id="UP000823486"/>
    </source>
</evidence>
<evidence type="ECO:0000256" key="4">
    <source>
        <dbReference type="ARBA" id="ARBA00022553"/>
    </source>
</evidence>
<dbReference type="Pfam" id="PF00512">
    <property type="entry name" value="HisKA"/>
    <property type="match status" value="1"/>
</dbReference>
<evidence type="ECO:0000256" key="10">
    <source>
        <dbReference type="ARBA" id="ARBA00022989"/>
    </source>
</evidence>
<name>A0ABS2QCP6_9BACI</name>
<keyword evidence="4" id="KW-0597">Phosphoprotein</keyword>
<evidence type="ECO:0000256" key="13">
    <source>
        <dbReference type="SAM" id="Phobius"/>
    </source>
</evidence>
<dbReference type="Gene3D" id="3.30.565.10">
    <property type="entry name" value="Histidine kinase-like ATPase, C-terminal domain"/>
    <property type="match status" value="1"/>
</dbReference>
<reference evidence="15 16" key="1">
    <citation type="submission" date="2021-01" db="EMBL/GenBank/DDBJ databases">
        <title>Genomic Encyclopedia of Type Strains, Phase IV (KMG-IV): sequencing the most valuable type-strain genomes for metagenomic binning, comparative biology and taxonomic classification.</title>
        <authorList>
            <person name="Goeker M."/>
        </authorList>
    </citation>
    <scope>NUCLEOTIDE SEQUENCE [LARGE SCALE GENOMIC DNA]</scope>
    <source>
        <strain evidence="15 16">DSM 105482</strain>
    </source>
</reference>
<comment type="catalytic activity">
    <reaction evidence="1">
        <text>ATP + protein L-histidine = ADP + protein N-phospho-L-histidine.</text>
        <dbReference type="EC" id="2.7.13.3"/>
    </reaction>
</comment>
<dbReference type="Gene3D" id="1.10.287.130">
    <property type="match status" value="1"/>
</dbReference>
<keyword evidence="16" id="KW-1185">Reference proteome</keyword>
<dbReference type="InterPro" id="IPR050428">
    <property type="entry name" value="TCS_sensor_his_kinase"/>
</dbReference>
<dbReference type="EC" id="2.7.13.3" evidence="3"/>
<dbReference type="InterPro" id="IPR003594">
    <property type="entry name" value="HATPase_dom"/>
</dbReference>
<keyword evidence="11" id="KW-0902">Two-component regulatory system</keyword>
<evidence type="ECO:0000259" key="14">
    <source>
        <dbReference type="PROSITE" id="PS50109"/>
    </source>
</evidence>
<protein>
    <recommendedName>
        <fullName evidence="3">histidine kinase</fullName>
        <ecNumber evidence="3">2.7.13.3</ecNumber>
    </recommendedName>
</protein>
<dbReference type="Pfam" id="PF02518">
    <property type="entry name" value="HATPase_c"/>
    <property type="match status" value="1"/>
</dbReference>
<dbReference type="InterPro" id="IPR036890">
    <property type="entry name" value="HATPase_C_sf"/>
</dbReference>
<dbReference type="InterPro" id="IPR004358">
    <property type="entry name" value="Sig_transdc_His_kin-like_C"/>
</dbReference>
<accession>A0ABS2QCP6</accession>
<evidence type="ECO:0000256" key="9">
    <source>
        <dbReference type="ARBA" id="ARBA00022840"/>
    </source>
</evidence>
<dbReference type="SUPFAM" id="SSF47384">
    <property type="entry name" value="Homodimeric domain of signal transducing histidine kinase"/>
    <property type="match status" value="1"/>
</dbReference>
<keyword evidence="8 15" id="KW-0418">Kinase</keyword>
<sequence>MNTNILSFLKGMRKPGKKDVFKSTQSRLTMVYSGLLMLFLVLFIVVVFAILYFVLLKDQERELESITGQKARFIEQYMQQYNRRELSDNQNQEILAGVDQFFYYVVSPEGELLMGNENVPPLRAKLLSLIEDWVPERNDIRQERLQIEQRDFRMKGKRRDEHDIHVPRAQDDIRLMIAGQPIIFNGQLVGTLYVGKDISFSYQLFKMLLIVMTGLAAVFLGIAVYISYLMSQKAMVPISKAFNRQREFVADASHELRTPLSVMLSSIDAMEMTIDTDEDDFSRKVLFSMKDEVKRMTSLVGDLLTLARSDSEETEHRREIFDFRPRAEKAVESVKPLAASKQIELGMKATDTVVTKGDPERLTQLLYILLDNAIKYTGSGGRVQLDLSADEQEMCMKVQDTGIGIKSEEHAQIFDRFYRSDKSRSRQMGSHGLGLAIAKWIVDMHGGSIEVASEMGQGSTFTVRIPFSSTKKDKT</sequence>